<feature type="domain" description="HTH araC/xylS-type" evidence="4">
    <location>
        <begin position="235"/>
        <end position="331"/>
    </location>
</feature>
<dbReference type="InterPro" id="IPR018062">
    <property type="entry name" value="HTH_AraC-typ_CS"/>
</dbReference>
<sequence>MTVVIKNELREILLQEEFPFSPGTLSTSRTIIEESTERKLEFGTYNIQESKFDGIHLVICEAEVYEDLFVDTDDVIPHVTMLFMERGNICTSVEGVRQNFTFSSLQHNIVYSPYQEESAELKKQPGIQVMGLNFIPERFLELADNNVQVLGKLADRVANNQSAILTDKRNPLITPKMKTVLAEIRQCQYKGGLKKLFLQSKIMELLALQCDQAESDIGITVRGRKIPAREIEQLHHARQLLLDNMHSPPSLEQLSRLTGLNEFKLKSGFKAIFETTVFGYLNDHRLNLARELILGGGKSLAIIADEAGYSSPQHFSNAFKKKFGVSPRNYD</sequence>
<dbReference type="InterPro" id="IPR018060">
    <property type="entry name" value="HTH_AraC"/>
</dbReference>
<organism evidence="5 6">
    <name type="scientific">Chitinophaga flava</name>
    <dbReference type="NCBI Taxonomy" id="2259036"/>
    <lineage>
        <taxon>Bacteria</taxon>
        <taxon>Pseudomonadati</taxon>
        <taxon>Bacteroidota</taxon>
        <taxon>Chitinophagia</taxon>
        <taxon>Chitinophagales</taxon>
        <taxon>Chitinophagaceae</taxon>
        <taxon>Chitinophaga</taxon>
    </lineage>
</organism>
<dbReference type="PANTHER" id="PTHR47893">
    <property type="entry name" value="REGULATORY PROTEIN PCHR"/>
    <property type="match status" value="1"/>
</dbReference>
<keyword evidence="2" id="KW-0238">DNA-binding</keyword>
<accession>A0A365XTB1</accession>
<evidence type="ECO:0000256" key="1">
    <source>
        <dbReference type="ARBA" id="ARBA00023015"/>
    </source>
</evidence>
<proteinExistence type="predicted"/>
<keyword evidence="6" id="KW-1185">Reference proteome</keyword>
<comment type="caution">
    <text evidence="5">The sequence shown here is derived from an EMBL/GenBank/DDBJ whole genome shotgun (WGS) entry which is preliminary data.</text>
</comment>
<keyword evidence="1" id="KW-0805">Transcription regulation</keyword>
<name>A0A365XTB1_9BACT</name>
<dbReference type="SMART" id="SM00342">
    <property type="entry name" value="HTH_ARAC"/>
    <property type="match status" value="1"/>
</dbReference>
<dbReference type="Proteomes" id="UP000253410">
    <property type="component" value="Unassembled WGS sequence"/>
</dbReference>
<dbReference type="InterPro" id="IPR053142">
    <property type="entry name" value="PchR_regulatory_protein"/>
</dbReference>
<evidence type="ECO:0000313" key="6">
    <source>
        <dbReference type="Proteomes" id="UP000253410"/>
    </source>
</evidence>
<dbReference type="GO" id="GO:0003700">
    <property type="term" value="F:DNA-binding transcription factor activity"/>
    <property type="evidence" value="ECO:0007669"/>
    <property type="project" value="InterPro"/>
</dbReference>
<keyword evidence="3" id="KW-0804">Transcription</keyword>
<dbReference type="AlphaFoldDB" id="A0A365XTB1"/>
<dbReference type="EMBL" id="QFFJ01000002">
    <property type="protein sequence ID" value="RBL89251.1"/>
    <property type="molecule type" value="Genomic_DNA"/>
</dbReference>
<dbReference type="PROSITE" id="PS00041">
    <property type="entry name" value="HTH_ARAC_FAMILY_1"/>
    <property type="match status" value="1"/>
</dbReference>
<dbReference type="InterPro" id="IPR009057">
    <property type="entry name" value="Homeodomain-like_sf"/>
</dbReference>
<evidence type="ECO:0000256" key="2">
    <source>
        <dbReference type="ARBA" id="ARBA00023125"/>
    </source>
</evidence>
<dbReference type="RefSeq" id="WP_113617995.1">
    <property type="nucleotide sequence ID" value="NZ_QFFJ01000002.1"/>
</dbReference>
<dbReference type="InterPro" id="IPR020449">
    <property type="entry name" value="Tscrpt_reg_AraC-type_HTH"/>
</dbReference>
<dbReference type="SUPFAM" id="SSF46689">
    <property type="entry name" value="Homeodomain-like"/>
    <property type="match status" value="2"/>
</dbReference>
<reference evidence="5 6" key="1">
    <citation type="submission" date="2018-05" db="EMBL/GenBank/DDBJ databases">
        <title>Chitinophaga sp. K3CV102501T nov., isolated from isolated from a monsoon evergreen broad-leaved forest soil.</title>
        <authorList>
            <person name="Lv Y."/>
        </authorList>
    </citation>
    <scope>NUCLEOTIDE SEQUENCE [LARGE SCALE GENOMIC DNA]</scope>
    <source>
        <strain evidence="5 6">GDMCC 1.1325</strain>
    </source>
</reference>
<dbReference type="OrthoDB" id="799767at2"/>
<dbReference type="PRINTS" id="PR00032">
    <property type="entry name" value="HTHARAC"/>
</dbReference>
<dbReference type="Gene3D" id="1.10.10.60">
    <property type="entry name" value="Homeodomain-like"/>
    <property type="match status" value="2"/>
</dbReference>
<evidence type="ECO:0000313" key="5">
    <source>
        <dbReference type="EMBL" id="RBL89251.1"/>
    </source>
</evidence>
<gene>
    <name evidence="5" type="ORF">DF182_22255</name>
</gene>
<protein>
    <recommendedName>
        <fullName evidence="4">HTH araC/xylS-type domain-containing protein</fullName>
    </recommendedName>
</protein>
<dbReference type="GO" id="GO:0043565">
    <property type="term" value="F:sequence-specific DNA binding"/>
    <property type="evidence" value="ECO:0007669"/>
    <property type="project" value="InterPro"/>
</dbReference>
<dbReference type="Pfam" id="PF12833">
    <property type="entry name" value="HTH_18"/>
    <property type="match status" value="1"/>
</dbReference>
<dbReference type="PANTHER" id="PTHR47893:SF1">
    <property type="entry name" value="REGULATORY PROTEIN PCHR"/>
    <property type="match status" value="1"/>
</dbReference>
<evidence type="ECO:0000259" key="4">
    <source>
        <dbReference type="PROSITE" id="PS01124"/>
    </source>
</evidence>
<dbReference type="PROSITE" id="PS01124">
    <property type="entry name" value="HTH_ARAC_FAMILY_2"/>
    <property type="match status" value="1"/>
</dbReference>
<evidence type="ECO:0000256" key="3">
    <source>
        <dbReference type="ARBA" id="ARBA00023163"/>
    </source>
</evidence>